<organism evidence="2">
    <name type="scientific">metagenome</name>
    <dbReference type="NCBI Taxonomy" id="256318"/>
    <lineage>
        <taxon>unclassified sequences</taxon>
        <taxon>metagenomes</taxon>
    </lineage>
</organism>
<accession>A0A2P2C4Z9</accession>
<evidence type="ECO:0000256" key="1">
    <source>
        <dbReference type="ARBA" id="ARBA00007068"/>
    </source>
</evidence>
<dbReference type="AlphaFoldDB" id="A0A2P2C4Z9"/>
<dbReference type="GO" id="GO:0004177">
    <property type="term" value="F:aminopeptidase activity"/>
    <property type="evidence" value="ECO:0007669"/>
    <property type="project" value="TreeGrafter"/>
</dbReference>
<name>A0A2P2C4Z9_9ZZZZ</name>
<comment type="similarity">
    <text evidence="1">Belongs to the peptidase S58 family.</text>
</comment>
<dbReference type="InterPro" id="IPR005321">
    <property type="entry name" value="Peptidase_S58_DmpA"/>
</dbReference>
<dbReference type="InterPro" id="IPR016117">
    <property type="entry name" value="ArgJ-like_dom_sf"/>
</dbReference>
<sequence>MLQPGPTNAITDVPGIRVGHAQRTDEGWLTGTTIVLPTAEGAVAGVDVRGGGPGTRETDVLDPRNLVERAHAIVLSGGSALGLAAADGVTRALFDEGIGYPMGAPGEVVPIVPAAILFDLGRGGVFGNAPDAELGRAAYAAAGASTPTGCVGAGTGARAGGLKGAVGTASAVLPDGTIVGALVAVNALGSCVDPVTGELYAARHCLPGDLPPLHLPAEAELAAARAAATLVPGAHLATTVGVLATDRTLTKAQCAKVSGIGHDGLARAIRPVHTMFDGDTLFTLATGGRDAPDQLEFHALLEAAADCVTRAVARAMLAATSAAGLRSFRDAFPSAVGAGPER</sequence>
<reference evidence="2" key="1">
    <citation type="submission" date="2015-08" db="EMBL/GenBank/DDBJ databases">
        <authorList>
            <person name="Babu N.S."/>
            <person name="Beckwith C.J."/>
            <person name="Beseler K.G."/>
            <person name="Brison A."/>
            <person name="Carone J.V."/>
            <person name="Caskin T.P."/>
            <person name="Diamond M."/>
            <person name="Durham M.E."/>
            <person name="Foxe J.M."/>
            <person name="Go M."/>
            <person name="Henderson B.A."/>
            <person name="Jones I.B."/>
            <person name="McGettigan J.A."/>
            <person name="Micheletti S.J."/>
            <person name="Nasrallah M.E."/>
            <person name="Ortiz D."/>
            <person name="Piller C.R."/>
            <person name="Privatt S.R."/>
            <person name="Schneider S.L."/>
            <person name="Sharp S."/>
            <person name="Smith T.C."/>
            <person name="Stanton J.D."/>
            <person name="Ullery H.E."/>
            <person name="Wilson R.J."/>
            <person name="Serrano M.G."/>
            <person name="Buck G."/>
            <person name="Lee V."/>
            <person name="Wang Y."/>
            <person name="Carvalho R."/>
            <person name="Voegtly L."/>
            <person name="Shi R."/>
            <person name="Duckworth R."/>
            <person name="Johnson A."/>
            <person name="Loviza R."/>
            <person name="Walstead R."/>
            <person name="Shah Z."/>
            <person name="Kiflezghi M."/>
            <person name="Wade K."/>
            <person name="Ball S.L."/>
            <person name="Bradley K.W."/>
            <person name="Asai D.J."/>
            <person name="Bowman C.A."/>
            <person name="Russell D.A."/>
            <person name="Pope W.H."/>
            <person name="Jacobs-Sera D."/>
            <person name="Hendrix R.W."/>
            <person name="Hatfull G.F."/>
        </authorList>
    </citation>
    <scope>NUCLEOTIDE SEQUENCE</scope>
</reference>
<dbReference type="Gene3D" id="3.60.70.12">
    <property type="entry name" value="L-amino peptidase D-ALA esterase/amidase"/>
    <property type="match status" value="1"/>
</dbReference>
<dbReference type="Pfam" id="PF03576">
    <property type="entry name" value="Peptidase_S58"/>
    <property type="match status" value="1"/>
</dbReference>
<gene>
    <name evidence="2" type="ORF">NOCA2390029</name>
</gene>
<dbReference type="PANTHER" id="PTHR36512">
    <property type="entry name" value="D-AMINOPEPTIDASE"/>
    <property type="match status" value="1"/>
</dbReference>
<proteinExistence type="inferred from homology"/>
<dbReference type="PANTHER" id="PTHR36512:SF3">
    <property type="entry name" value="BLR5678 PROTEIN"/>
    <property type="match status" value="1"/>
</dbReference>
<dbReference type="EMBL" id="CZKA01000033">
    <property type="protein sequence ID" value="CUR57095.1"/>
    <property type="molecule type" value="Genomic_DNA"/>
</dbReference>
<dbReference type="SUPFAM" id="SSF56266">
    <property type="entry name" value="DmpA/ArgJ-like"/>
    <property type="match status" value="1"/>
</dbReference>
<dbReference type="CDD" id="cd02252">
    <property type="entry name" value="nylC_like"/>
    <property type="match status" value="1"/>
</dbReference>
<evidence type="ECO:0000313" key="2">
    <source>
        <dbReference type="EMBL" id="CUR57095.1"/>
    </source>
</evidence>
<protein>
    <submittedName>
        <fullName evidence="2">Uncharacterized protein</fullName>
    </submittedName>
</protein>